<dbReference type="RefSeq" id="WP_119924610.1">
    <property type="nucleotide sequence ID" value="NZ_QZEY01000001.1"/>
</dbReference>
<evidence type="ECO:0000313" key="2">
    <source>
        <dbReference type="Proteomes" id="UP000265768"/>
    </source>
</evidence>
<dbReference type="EMBL" id="QZEY01000001">
    <property type="protein sequence ID" value="RJL35636.1"/>
    <property type="molecule type" value="Genomic_DNA"/>
</dbReference>
<protein>
    <submittedName>
        <fullName evidence="1">Uncharacterized protein</fullName>
    </submittedName>
</protein>
<gene>
    <name evidence="1" type="ORF">D5H75_02280</name>
</gene>
<dbReference type="AlphaFoldDB" id="A0A3A4BC14"/>
<dbReference type="Proteomes" id="UP000265768">
    <property type="component" value="Unassembled WGS sequence"/>
</dbReference>
<organism evidence="1 2">
    <name type="scientific">Bailinhaonella thermotolerans</name>
    <dbReference type="NCBI Taxonomy" id="1070861"/>
    <lineage>
        <taxon>Bacteria</taxon>
        <taxon>Bacillati</taxon>
        <taxon>Actinomycetota</taxon>
        <taxon>Actinomycetes</taxon>
        <taxon>Streptosporangiales</taxon>
        <taxon>Streptosporangiaceae</taxon>
        <taxon>Bailinhaonella</taxon>
    </lineage>
</organism>
<sequence length="103" mass="11495">MGKAREVAGDAAVPAALTRIEWRVRRDEDASPSYSGYLGGARAFFLFQEFARGRWRMWVHLPGEKGARATVRALSLEDAQHQADLILKDFLTLLGDPPPTITR</sequence>
<evidence type="ECO:0000313" key="1">
    <source>
        <dbReference type="EMBL" id="RJL35636.1"/>
    </source>
</evidence>
<keyword evidence="2" id="KW-1185">Reference proteome</keyword>
<proteinExistence type="predicted"/>
<reference evidence="1 2" key="1">
    <citation type="submission" date="2018-09" db="EMBL/GenBank/DDBJ databases">
        <title>YIM 75507 draft genome.</title>
        <authorList>
            <person name="Tang S."/>
            <person name="Feng Y."/>
        </authorList>
    </citation>
    <scope>NUCLEOTIDE SEQUENCE [LARGE SCALE GENOMIC DNA]</scope>
    <source>
        <strain evidence="1 2">YIM 75507</strain>
    </source>
</reference>
<accession>A0A3A4BC14</accession>
<name>A0A3A4BC14_9ACTN</name>
<comment type="caution">
    <text evidence="1">The sequence shown here is derived from an EMBL/GenBank/DDBJ whole genome shotgun (WGS) entry which is preliminary data.</text>
</comment>